<protein>
    <submittedName>
        <fullName evidence="1">Uncharacterized protein</fullName>
    </submittedName>
</protein>
<name>A0ACC2H4P9_DALPE</name>
<organism evidence="1 2">
    <name type="scientific">Dallia pectoralis</name>
    <name type="common">Alaska blackfish</name>
    <dbReference type="NCBI Taxonomy" id="75939"/>
    <lineage>
        <taxon>Eukaryota</taxon>
        <taxon>Metazoa</taxon>
        <taxon>Chordata</taxon>
        <taxon>Craniata</taxon>
        <taxon>Vertebrata</taxon>
        <taxon>Euteleostomi</taxon>
        <taxon>Actinopterygii</taxon>
        <taxon>Neopterygii</taxon>
        <taxon>Teleostei</taxon>
        <taxon>Protacanthopterygii</taxon>
        <taxon>Esociformes</taxon>
        <taxon>Umbridae</taxon>
        <taxon>Dallia</taxon>
    </lineage>
</organism>
<dbReference type="EMBL" id="CM055733">
    <property type="protein sequence ID" value="KAJ8010640.1"/>
    <property type="molecule type" value="Genomic_DNA"/>
</dbReference>
<comment type="caution">
    <text evidence="1">The sequence shown here is derived from an EMBL/GenBank/DDBJ whole genome shotgun (WGS) entry which is preliminary data.</text>
</comment>
<evidence type="ECO:0000313" key="2">
    <source>
        <dbReference type="Proteomes" id="UP001157502"/>
    </source>
</evidence>
<reference evidence="1" key="1">
    <citation type="submission" date="2021-05" db="EMBL/GenBank/DDBJ databases">
        <authorList>
            <person name="Pan Q."/>
            <person name="Jouanno E."/>
            <person name="Zahm M."/>
            <person name="Klopp C."/>
            <person name="Cabau C."/>
            <person name="Louis A."/>
            <person name="Berthelot C."/>
            <person name="Parey E."/>
            <person name="Roest Crollius H."/>
            <person name="Montfort J."/>
            <person name="Robinson-Rechavi M."/>
            <person name="Bouchez O."/>
            <person name="Lampietro C."/>
            <person name="Lopez Roques C."/>
            <person name="Donnadieu C."/>
            <person name="Postlethwait J."/>
            <person name="Bobe J."/>
            <person name="Dillon D."/>
            <person name="Chandos A."/>
            <person name="von Hippel F."/>
            <person name="Guiguen Y."/>
        </authorList>
    </citation>
    <scope>NUCLEOTIDE SEQUENCE</scope>
    <source>
        <strain evidence="1">YG-Jan2019</strain>
    </source>
</reference>
<proteinExistence type="predicted"/>
<gene>
    <name evidence="1" type="ORF">DPEC_G00077180</name>
</gene>
<sequence length="418" mass="46694">MTRLHIVFHVVLSVAVWRVSMEEDIVVFGYEGSGAEIKCPYTDGYKDYGKYLCSEKCSNYDILVETQWQVSRAEKGRYSLNHDTERRFTVLVSKLSLTDTGTYWCGVSKSGYDIYSKVLLNVVKDRCCDHHTIIQANNQAPVTISCPYNLQHIQREKYFCKGTQPSACYQQALVTSKQNNNPGKISLRDNKTAGVFTVTITDLTQQSSGFYLCGIRMDQGLDIYTMVNLEVKVITTTTSLPTTPLPQTSDTSSSSSSKSVLLTSLSSTGSTHGSTNSTSVFSGLAVILVPTSLAVLVLGVLLLSFIMCRCRRRRMEPPQEKGQQKFTHGSTGNYNNSTHRQTKHEYISQNTETARNVELASCEYKHSIHPDGNELQSQTGQYEDINDNTQVYSEVKRKHAYGKPRIPPPDDSVYGNIT</sequence>
<dbReference type="Proteomes" id="UP001157502">
    <property type="component" value="Chromosome 6"/>
</dbReference>
<evidence type="ECO:0000313" key="1">
    <source>
        <dbReference type="EMBL" id="KAJ8010640.1"/>
    </source>
</evidence>
<keyword evidence="2" id="KW-1185">Reference proteome</keyword>
<accession>A0ACC2H4P9</accession>